<dbReference type="CDD" id="cd07346">
    <property type="entry name" value="ABC_6TM_exporters"/>
    <property type="match status" value="1"/>
</dbReference>
<keyword evidence="4 10" id="KW-0812">Transmembrane</keyword>
<feature type="domain" description="ABC transporter" evidence="11">
    <location>
        <begin position="339"/>
        <end position="573"/>
    </location>
</feature>
<dbReference type="PROSITE" id="PS50893">
    <property type="entry name" value="ABC_TRANSPORTER_2"/>
    <property type="match status" value="1"/>
</dbReference>
<dbReference type="PANTHER" id="PTHR43394">
    <property type="entry name" value="ATP-DEPENDENT PERMEASE MDL1, MITOCHONDRIAL"/>
    <property type="match status" value="1"/>
</dbReference>
<keyword evidence="14" id="KW-1185">Reference proteome</keyword>
<organism evidence="13 14">
    <name type="scientific">Bacillus fungorum</name>
    <dbReference type="NCBI Taxonomy" id="2039284"/>
    <lineage>
        <taxon>Bacteria</taxon>
        <taxon>Bacillati</taxon>
        <taxon>Bacillota</taxon>
        <taxon>Bacilli</taxon>
        <taxon>Bacillales</taxon>
        <taxon>Bacillaceae</taxon>
        <taxon>Bacillus</taxon>
    </lineage>
</organism>
<evidence type="ECO:0000259" key="11">
    <source>
        <dbReference type="PROSITE" id="PS50893"/>
    </source>
</evidence>
<dbReference type="GO" id="GO:0008234">
    <property type="term" value="F:cysteine-type peptidase activity"/>
    <property type="evidence" value="ECO:0007669"/>
    <property type="project" value="UniProtKB-KW"/>
</dbReference>
<keyword evidence="8 10" id="KW-1133">Transmembrane helix</keyword>
<feature type="transmembrane region" description="Helical" evidence="10">
    <location>
        <begin position="138"/>
        <end position="155"/>
    </location>
</feature>
<dbReference type="GO" id="GO:0004386">
    <property type="term" value="F:helicase activity"/>
    <property type="evidence" value="ECO:0007669"/>
    <property type="project" value="UniProtKB-KW"/>
</dbReference>
<dbReference type="GO" id="GO:0005524">
    <property type="term" value="F:ATP binding"/>
    <property type="evidence" value="ECO:0007669"/>
    <property type="project" value="UniProtKB-KW"/>
</dbReference>
<keyword evidence="13" id="KW-0347">Helicase</keyword>
<gene>
    <name evidence="13" type="ORF">CO726_23345</name>
</gene>
<dbReference type="GO" id="GO:0015421">
    <property type="term" value="F:ABC-type oligopeptide transporter activity"/>
    <property type="evidence" value="ECO:0007669"/>
    <property type="project" value="TreeGrafter"/>
</dbReference>
<keyword evidence="6" id="KW-0645">Protease</keyword>
<keyword evidence="6" id="KW-0378">Hydrolase</keyword>
<dbReference type="SUPFAM" id="SSF90123">
    <property type="entry name" value="ABC transporter transmembrane region"/>
    <property type="match status" value="1"/>
</dbReference>
<evidence type="ECO:0000256" key="3">
    <source>
        <dbReference type="ARBA" id="ARBA00022475"/>
    </source>
</evidence>
<reference evidence="13 14" key="1">
    <citation type="submission" date="2017-09" db="EMBL/GenBank/DDBJ databases">
        <title>Biocontrol bacteria screening and application from spent mushroom substrate.</title>
        <authorList>
            <person name="Sun X."/>
        </authorList>
    </citation>
    <scope>NUCLEOTIDE SEQUENCE [LARGE SCALE GENOMIC DNA]</scope>
    <source>
        <strain evidence="13 14">100374</strain>
    </source>
</reference>
<evidence type="ECO:0000313" key="14">
    <source>
        <dbReference type="Proteomes" id="UP000228484"/>
    </source>
</evidence>
<dbReference type="InterPro" id="IPR039421">
    <property type="entry name" value="Type_1_exporter"/>
</dbReference>
<keyword evidence="2" id="KW-0813">Transport</keyword>
<evidence type="ECO:0000256" key="10">
    <source>
        <dbReference type="SAM" id="Phobius"/>
    </source>
</evidence>
<dbReference type="Pfam" id="PF00664">
    <property type="entry name" value="ABC_membrane"/>
    <property type="match status" value="1"/>
</dbReference>
<keyword evidence="3" id="KW-1003">Cell membrane</keyword>
<feature type="transmembrane region" description="Helical" evidence="10">
    <location>
        <begin position="21"/>
        <end position="39"/>
    </location>
</feature>
<comment type="caution">
    <text evidence="13">The sequence shown here is derived from an EMBL/GenBank/DDBJ whole genome shotgun (WGS) entry which is preliminary data.</text>
</comment>
<dbReference type="PANTHER" id="PTHR43394:SF1">
    <property type="entry name" value="ATP-BINDING CASSETTE SUB-FAMILY B MEMBER 10, MITOCHONDRIAL"/>
    <property type="match status" value="1"/>
</dbReference>
<evidence type="ECO:0000256" key="8">
    <source>
        <dbReference type="ARBA" id="ARBA00022989"/>
    </source>
</evidence>
<keyword evidence="9 10" id="KW-0472">Membrane</keyword>
<evidence type="ECO:0000256" key="7">
    <source>
        <dbReference type="ARBA" id="ARBA00022840"/>
    </source>
</evidence>
<keyword evidence="7" id="KW-0067">ATP-binding</keyword>
<dbReference type="InterPro" id="IPR011527">
    <property type="entry name" value="ABC1_TM_dom"/>
</dbReference>
<evidence type="ECO:0000256" key="5">
    <source>
        <dbReference type="ARBA" id="ARBA00022741"/>
    </source>
</evidence>
<feature type="domain" description="ABC transmembrane type-1" evidence="12">
    <location>
        <begin position="24"/>
        <end position="306"/>
    </location>
</feature>
<dbReference type="PROSITE" id="PS50929">
    <property type="entry name" value="ABC_TM1F"/>
    <property type="match status" value="1"/>
</dbReference>
<dbReference type="SUPFAM" id="SSF52540">
    <property type="entry name" value="P-loop containing nucleoside triphosphate hydrolases"/>
    <property type="match status" value="1"/>
</dbReference>
<evidence type="ECO:0000256" key="9">
    <source>
        <dbReference type="ARBA" id="ARBA00023136"/>
    </source>
</evidence>
<evidence type="ECO:0000256" key="4">
    <source>
        <dbReference type="ARBA" id="ARBA00022692"/>
    </source>
</evidence>
<evidence type="ECO:0000256" key="2">
    <source>
        <dbReference type="ARBA" id="ARBA00022448"/>
    </source>
</evidence>
<feature type="transmembrane region" description="Helical" evidence="10">
    <location>
        <begin position="161"/>
        <end position="178"/>
    </location>
</feature>
<dbReference type="EMBL" id="NWUW01000022">
    <property type="protein sequence ID" value="PIE93036.1"/>
    <property type="molecule type" value="Genomic_DNA"/>
</dbReference>
<dbReference type="InterPro" id="IPR036640">
    <property type="entry name" value="ABC1_TM_sf"/>
</dbReference>
<name>A0A2G6Q873_9BACI</name>
<dbReference type="AlphaFoldDB" id="A0A2G6Q873"/>
<dbReference type="Gene3D" id="1.20.1560.10">
    <property type="entry name" value="ABC transporter type 1, transmembrane domain"/>
    <property type="match status" value="1"/>
</dbReference>
<evidence type="ECO:0000313" key="13">
    <source>
        <dbReference type="EMBL" id="PIE93036.1"/>
    </source>
</evidence>
<dbReference type="SMART" id="SM00382">
    <property type="entry name" value="AAA"/>
    <property type="match status" value="1"/>
</dbReference>
<accession>A0A2G6Q873</accession>
<dbReference type="Pfam" id="PF00005">
    <property type="entry name" value="ABC_tran"/>
    <property type="match status" value="1"/>
</dbReference>
<evidence type="ECO:0000256" key="1">
    <source>
        <dbReference type="ARBA" id="ARBA00004651"/>
    </source>
</evidence>
<feature type="transmembrane region" description="Helical" evidence="10">
    <location>
        <begin position="246"/>
        <end position="268"/>
    </location>
</feature>
<proteinExistence type="predicted"/>
<keyword evidence="5" id="KW-0547">Nucleotide-binding</keyword>
<dbReference type="FunFam" id="3.40.50.300:FF:000299">
    <property type="entry name" value="ABC transporter ATP-binding protein/permease"/>
    <property type="match status" value="1"/>
</dbReference>
<sequence>MKISLKDYKELYTKYIAPQRTRVIFLLILLLSGIGLQLISPQIMRYYIDTAGTSGGLEILKLVALLFIGLTIVNQIVQLFETYIGENVAWKATNALRQELTLHCLKLDSSFHQEHSSGEMIERIDGDVTNLANFFSRFVIQVLGNMLLIFGIVIILLIENIWIGLSFVAFTILAFFTLNRIREYATPFWVIARQASADFFGFLGERLTGMEDIRANQGTSYVMRKLFENMYNLLIKERKAYVRARALWPATICVFALGYALVFILGSYLMKQEFITMGTLFLMFYYMDTLRAPLERITLQMEDFQKASASIQRIQELMSMESSIKDENKVNLAQESLSVEFKNVTFGYDEYSTILNDLSFKLESGKTLGLLGRTGSGKTTITRLLLRLHEAKRGNLLLGGHDICDIPLDELRKHVSIVTQDVRLFGATVRDNITMFDDNPSDKRIIEILEEIGLSDWLHSLPHGLDTELSTSDNGLSAGQVQLLAFARVFLKDPGLVILDEASSRLDASTEKIMDKAMKKLLEGRTAIIIAHRMQTVQKVDEIMILEDGEIIEHDKREILEQDELSRFAQLKKAGLTEVIA</sequence>
<protein>
    <submittedName>
        <fullName evidence="13">Helicase</fullName>
    </submittedName>
</protein>
<dbReference type="GO" id="GO:0005886">
    <property type="term" value="C:plasma membrane"/>
    <property type="evidence" value="ECO:0007669"/>
    <property type="project" value="UniProtKB-SubCell"/>
</dbReference>
<dbReference type="InterPro" id="IPR003593">
    <property type="entry name" value="AAA+_ATPase"/>
</dbReference>
<feature type="transmembrane region" description="Helical" evidence="10">
    <location>
        <begin position="59"/>
        <end position="77"/>
    </location>
</feature>
<evidence type="ECO:0000259" key="12">
    <source>
        <dbReference type="PROSITE" id="PS50929"/>
    </source>
</evidence>
<keyword evidence="6" id="KW-0788">Thiol protease</keyword>
<comment type="subcellular location">
    <subcellularLocation>
        <location evidence="1">Cell membrane</location>
        <topology evidence="1">Multi-pass membrane protein</topology>
    </subcellularLocation>
</comment>
<dbReference type="Gene3D" id="3.40.50.300">
    <property type="entry name" value="P-loop containing nucleotide triphosphate hydrolases"/>
    <property type="match status" value="1"/>
</dbReference>
<dbReference type="InterPro" id="IPR027417">
    <property type="entry name" value="P-loop_NTPase"/>
</dbReference>
<dbReference type="InterPro" id="IPR003439">
    <property type="entry name" value="ABC_transporter-like_ATP-bd"/>
</dbReference>
<dbReference type="Proteomes" id="UP000228484">
    <property type="component" value="Unassembled WGS sequence"/>
</dbReference>
<evidence type="ECO:0000256" key="6">
    <source>
        <dbReference type="ARBA" id="ARBA00022807"/>
    </source>
</evidence>
<dbReference type="GO" id="GO:0016887">
    <property type="term" value="F:ATP hydrolysis activity"/>
    <property type="evidence" value="ECO:0007669"/>
    <property type="project" value="InterPro"/>
</dbReference>
<dbReference type="RefSeq" id="WP_099685859.1">
    <property type="nucleotide sequence ID" value="NZ_NWUW01000022.1"/>
</dbReference>